<sequence length="101" mass="10599">MGDILLRCFVTSSDSYMKVISAAISANRSGDNSDGLDIPLERRDVTQIAIERESGRGSPKAGPDENVPSVDFKGLTVFESSAANVSALVIAGGQNSSPRLN</sequence>
<accession>A0A8H2ZWZ6</accession>
<name>A0A8H2ZWZ6_9AGAM</name>
<reference evidence="1" key="1">
    <citation type="submission" date="2021-01" db="EMBL/GenBank/DDBJ databases">
        <authorList>
            <person name="Kaushik A."/>
        </authorList>
    </citation>
    <scope>NUCLEOTIDE SEQUENCE</scope>
    <source>
        <strain evidence="1">AG1-1C</strain>
    </source>
</reference>
<dbReference type="AlphaFoldDB" id="A0A8H2ZWZ6"/>
<gene>
    <name evidence="1" type="ORF">RDB_LOCUS2260</name>
</gene>
<evidence type="ECO:0000313" key="1">
    <source>
        <dbReference type="EMBL" id="CAE6338867.1"/>
    </source>
</evidence>
<comment type="caution">
    <text evidence="1">The sequence shown here is derived from an EMBL/GenBank/DDBJ whole genome shotgun (WGS) entry which is preliminary data.</text>
</comment>
<dbReference type="EMBL" id="CAJMWS010000018">
    <property type="protein sequence ID" value="CAE6338867.1"/>
    <property type="molecule type" value="Genomic_DNA"/>
</dbReference>
<organism evidence="1 2">
    <name type="scientific">Rhizoctonia solani</name>
    <dbReference type="NCBI Taxonomy" id="456999"/>
    <lineage>
        <taxon>Eukaryota</taxon>
        <taxon>Fungi</taxon>
        <taxon>Dikarya</taxon>
        <taxon>Basidiomycota</taxon>
        <taxon>Agaricomycotina</taxon>
        <taxon>Agaricomycetes</taxon>
        <taxon>Cantharellales</taxon>
        <taxon>Ceratobasidiaceae</taxon>
        <taxon>Rhizoctonia</taxon>
    </lineage>
</organism>
<evidence type="ECO:0000313" key="2">
    <source>
        <dbReference type="Proteomes" id="UP000663846"/>
    </source>
</evidence>
<proteinExistence type="predicted"/>
<dbReference type="Proteomes" id="UP000663846">
    <property type="component" value="Unassembled WGS sequence"/>
</dbReference>
<protein>
    <submittedName>
        <fullName evidence="1">Uncharacterized protein</fullName>
    </submittedName>
</protein>